<dbReference type="GO" id="GO:0000271">
    <property type="term" value="P:polysaccharide biosynthetic process"/>
    <property type="evidence" value="ECO:0007669"/>
    <property type="project" value="TreeGrafter"/>
</dbReference>
<dbReference type="Proteomes" id="UP000068164">
    <property type="component" value="Unassembled WGS sequence"/>
</dbReference>
<dbReference type="Gene3D" id="3.90.1150.10">
    <property type="entry name" value="Aspartate Aminotransferase, domain 1"/>
    <property type="match status" value="1"/>
</dbReference>
<keyword evidence="7" id="KW-1185">Reference proteome</keyword>
<keyword evidence="6" id="KW-0032">Aminotransferase</keyword>
<dbReference type="GO" id="GO:0008483">
    <property type="term" value="F:transaminase activity"/>
    <property type="evidence" value="ECO:0007669"/>
    <property type="project" value="UniProtKB-KW"/>
</dbReference>
<dbReference type="Pfam" id="PF01041">
    <property type="entry name" value="DegT_DnrJ_EryC1"/>
    <property type="match status" value="1"/>
</dbReference>
<dbReference type="RefSeq" id="WP_028749480.1">
    <property type="nucleotide sequence ID" value="NZ_LNCD01000039.1"/>
</dbReference>
<sequence>MDFKVARYDYRSQFAGIEAVLLQEIKDLLNNGQYVLGDAVFDFERDFAAYIGTEHAVGVNSGTDALILALHALGIGRGDEVITVTNSFHATALAIVRVGAIPVLVDCRPDTFLIDLEQLERKISERTKALIVVHLFGQSVDMAVVHDIAKRYELLVVEDCAQAIGALSGGKNVGSTSDAGCWSFAPAKNLAAGGDAGAVTLNSTEISDRIRQLRHFGQATQNEHLTLGYNSRLDTIQALILKRKLARVAKWGAARAKLASAYKERLEGLPLAFQEGAKPAEHAYHLFQVRTDSRNDLLSHLRKDGVDAVIRYPIPIHLQPAFVDFGYQVGDLPVAEVLAAETLCLPLHPAMTDDQLHLVCDSINSFFC</sequence>
<comment type="similarity">
    <text evidence="2 5">Belongs to the DegT/DnrJ/EryC1 family.</text>
</comment>
<dbReference type="GO" id="GO:0030170">
    <property type="term" value="F:pyridoxal phosphate binding"/>
    <property type="evidence" value="ECO:0007669"/>
    <property type="project" value="TreeGrafter"/>
</dbReference>
<reference evidence="6 7" key="1">
    <citation type="submission" date="2015-11" db="EMBL/GenBank/DDBJ databases">
        <title>Draft Genome Sequence of the Strain BR 10423 (Rhizobium sp.) isolated from nodules of Mimosa pudica.</title>
        <authorList>
            <person name="Barauna A.C."/>
            <person name="Zilli J.E."/>
            <person name="Simoes-Araujo J.L."/>
            <person name="Reis V.M."/>
            <person name="James E.K."/>
            <person name="Reis F.B.Jr."/>
            <person name="Rouws L.F."/>
            <person name="Passos S.R."/>
            <person name="Gois S.R."/>
        </authorList>
    </citation>
    <scope>NUCLEOTIDE SEQUENCE [LARGE SCALE GENOMIC DNA]</scope>
    <source>
        <strain evidence="6 7">BR10423</strain>
    </source>
</reference>
<dbReference type="CDD" id="cd00616">
    <property type="entry name" value="AHBA_syn"/>
    <property type="match status" value="1"/>
</dbReference>
<dbReference type="AlphaFoldDB" id="A0A109JWB6"/>
<dbReference type="PANTHER" id="PTHR30244">
    <property type="entry name" value="TRANSAMINASE"/>
    <property type="match status" value="1"/>
</dbReference>
<evidence type="ECO:0000313" key="6">
    <source>
        <dbReference type="EMBL" id="KWV56306.1"/>
    </source>
</evidence>
<keyword evidence="6" id="KW-0808">Transferase</keyword>
<keyword evidence="1 4" id="KW-0663">Pyridoxal phosphate</keyword>
<organism evidence="6 7">
    <name type="scientific">Rhizobium altiplani</name>
    <dbReference type="NCBI Taxonomy" id="1864509"/>
    <lineage>
        <taxon>Bacteria</taxon>
        <taxon>Pseudomonadati</taxon>
        <taxon>Pseudomonadota</taxon>
        <taxon>Alphaproteobacteria</taxon>
        <taxon>Hyphomicrobiales</taxon>
        <taxon>Rhizobiaceae</taxon>
        <taxon>Rhizobium/Agrobacterium group</taxon>
        <taxon>Rhizobium</taxon>
    </lineage>
</organism>
<dbReference type="EMBL" id="LNCD01000039">
    <property type="protein sequence ID" value="KWV56306.1"/>
    <property type="molecule type" value="Genomic_DNA"/>
</dbReference>
<dbReference type="PIRSF" id="PIRSF000390">
    <property type="entry name" value="PLP_StrS"/>
    <property type="match status" value="1"/>
</dbReference>
<name>A0A109JWB6_9HYPH</name>
<evidence type="ECO:0000256" key="1">
    <source>
        <dbReference type="ARBA" id="ARBA00022898"/>
    </source>
</evidence>
<dbReference type="OrthoDB" id="9768668at2"/>
<feature type="modified residue" description="N6-(pyridoxal phosphate)lysine" evidence="4">
    <location>
        <position position="188"/>
    </location>
</feature>
<feature type="active site" description="Proton acceptor" evidence="3">
    <location>
        <position position="188"/>
    </location>
</feature>
<gene>
    <name evidence="6" type="ORF">AS026_34520</name>
</gene>
<proteinExistence type="inferred from homology"/>
<evidence type="ECO:0000256" key="2">
    <source>
        <dbReference type="ARBA" id="ARBA00037999"/>
    </source>
</evidence>
<dbReference type="InterPro" id="IPR015424">
    <property type="entry name" value="PyrdxlP-dep_Trfase"/>
</dbReference>
<dbReference type="InterPro" id="IPR000653">
    <property type="entry name" value="DegT/StrS_aminotransferase"/>
</dbReference>
<dbReference type="SUPFAM" id="SSF53383">
    <property type="entry name" value="PLP-dependent transferases"/>
    <property type="match status" value="1"/>
</dbReference>
<dbReference type="PANTHER" id="PTHR30244:SF36">
    <property type="entry name" value="3-OXO-GLUCOSE-6-PHOSPHATE:GLUTAMATE AMINOTRANSFERASE"/>
    <property type="match status" value="1"/>
</dbReference>
<dbReference type="InterPro" id="IPR015422">
    <property type="entry name" value="PyrdxlP-dep_Trfase_small"/>
</dbReference>
<dbReference type="Gene3D" id="3.40.640.10">
    <property type="entry name" value="Type I PLP-dependent aspartate aminotransferase-like (Major domain)"/>
    <property type="match status" value="1"/>
</dbReference>
<comment type="caution">
    <text evidence="6">The sequence shown here is derived from an EMBL/GenBank/DDBJ whole genome shotgun (WGS) entry which is preliminary data.</text>
</comment>
<accession>A0A109JWB6</accession>
<evidence type="ECO:0000313" key="7">
    <source>
        <dbReference type="Proteomes" id="UP000068164"/>
    </source>
</evidence>
<evidence type="ECO:0000256" key="3">
    <source>
        <dbReference type="PIRSR" id="PIRSR000390-1"/>
    </source>
</evidence>
<dbReference type="InterPro" id="IPR015421">
    <property type="entry name" value="PyrdxlP-dep_Trfase_major"/>
</dbReference>
<evidence type="ECO:0000256" key="4">
    <source>
        <dbReference type="PIRSR" id="PIRSR000390-2"/>
    </source>
</evidence>
<protein>
    <submittedName>
        <fullName evidence="6">Glutamine--scyllo-inositol aminotransferase</fullName>
    </submittedName>
</protein>
<evidence type="ECO:0000256" key="5">
    <source>
        <dbReference type="RuleBase" id="RU004508"/>
    </source>
</evidence>